<sequence>MQNIFKITRPAIRAPNVTVVRPCGQLATGESALTLAKTFQDLVHDDVQDQILQLVRERMSDGHGWLGDVRDSSNPEVVSIMQSAIRERAAINLHFLRQVEELEKERQMLVRACCDAVCTQLIDLYADMHDRPSAQESSISSRMTHYTDPFRVVYNPPSSDCVISYAEIESSCPPWATVQSPGVEETTIVTSGVCSEPGGWPGASKVQQYPPFMVKSHSLLVTEIDEGLVTHPTNPLEVASEPPADTQESHFSSWNTLRATRYVANDHVQCLSKPLSRGSSNIPKNAALCDEFGLLRL</sequence>
<accession>A0A0C3AHQ4</accession>
<gene>
    <name evidence="1" type="ORF">M408DRAFT_27281</name>
</gene>
<reference evidence="1 2" key="1">
    <citation type="submission" date="2014-04" db="EMBL/GenBank/DDBJ databases">
        <authorList>
            <consortium name="DOE Joint Genome Institute"/>
            <person name="Kuo A."/>
            <person name="Zuccaro A."/>
            <person name="Kohler A."/>
            <person name="Nagy L.G."/>
            <person name="Floudas D."/>
            <person name="Copeland A."/>
            <person name="Barry K.W."/>
            <person name="Cichocki N."/>
            <person name="Veneault-Fourrey C."/>
            <person name="LaButti K."/>
            <person name="Lindquist E.A."/>
            <person name="Lipzen A."/>
            <person name="Lundell T."/>
            <person name="Morin E."/>
            <person name="Murat C."/>
            <person name="Sun H."/>
            <person name="Tunlid A."/>
            <person name="Henrissat B."/>
            <person name="Grigoriev I.V."/>
            <person name="Hibbett D.S."/>
            <person name="Martin F."/>
            <person name="Nordberg H.P."/>
            <person name="Cantor M.N."/>
            <person name="Hua S.X."/>
        </authorList>
    </citation>
    <scope>NUCLEOTIDE SEQUENCE [LARGE SCALE GENOMIC DNA]</scope>
    <source>
        <strain evidence="1 2">MAFF 305830</strain>
    </source>
</reference>
<name>A0A0C3AHQ4_SERVB</name>
<dbReference type="AlphaFoldDB" id="A0A0C3AHQ4"/>
<dbReference type="HOGENOM" id="CLU_937397_0_0_1"/>
<dbReference type="Proteomes" id="UP000054097">
    <property type="component" value="Unassembled WGS sequence"/>
</dbReference>
<protein>
    <submittedName>
        <fullName evidence="1">Uncharacterized protein</fullName>
    </submittedName>
</protein>
<evidence type="ECO:0000313" key="1">
    <source>
        <dbReference type="EMBL" id="KIM24165.1"/>
    </source>
</evidence>
<evidence type="ECO:0000313" key="2">
    <source>
        <dbReference type="Proteomes" id="UP000054097"/>
    </source>
</evidence>
<keyword evidence="2" id="KW-1185">Reference proteome</keyword>
<dbReference type="EMBL" id="KN824327">
    <property type="protein sequence ID" value="KIM24165.1"/>
    <property type="molecule type" value="Genomic_DNA"/>
</dbReference>
<reference evidence="2" key="2">
    <citation type="submission" date="2015-01" db="EMBL/GenBank/DDBJ databases">
        <title>Evolutionary Origins and Diversification of the Mycorrhizal Mutualists.</title>
        <authorList>
            <consortium name="DOE Joint Genome Institute"/>
            <consortium name="Mycorrhizal Genomics Consortium"/>
            <person name="Kohler A."/>
            <person name="Kuo A."/>
            <person name="Nagy L.G."/>
            <person name="Floudas D."/>
            <person name="Copeland A."/>
            <person name="Barry K.W."/>
            <person name="Cichocki N."/>
            <person name="Veneault-Fourrey C."/>
            <person name="LaButti K."/>
            <person name="Lindquist E.A."/>
            <person name="Lipzen A."/>
            <person name="Lundell T."/>
            <person name="Morin E."/>
            <person name="Murat C."/>
            <person name="Riley R."/>
            <person name="Ohm R."/>
            <person name="Sun H."/>
            <person name="Tunlid A."/>
            <person name="Henrissat B."/>
            <person name="Grigoriev I.V."/>
            <person name="Hibbett D.S."/>
            <person name="Martin F."/>
        </authorList>
    </citation>
    <scope>NUCLEOTIDE SEQUENCE [LARGE SCALE GENOMIC DNA]</scope>
    <source>
        <strain evidence="2">MAFF 305830</strain>
    </source>
</reference>
<proteinExistence type="predicted"/>
<organism evidence="1 2">
    <name type="scientific">Serendipita vermifera MAFF 305830</name>
    <dbReference type="NCBI Taxonomy" id="933852"/>
    <lineage>
        <taxon>Eukaryota</taxon>
        <taxon>Fungi</taxon>
        <taxon>Dikarya</taxon>
        <taxon>Basidiomycota</taxon>
        <taxon>Agaricomycotina</taxon>
        <taxon>Agaricomycetes</taxon>
        <taxon>Sebacinales</taxon>
        <taxon>Serendipitaceae</taxon>
        <taxon>Serendipita</taxon>
    </lineage>
</organism>